<dbReference type="Pfam" id="PF08240">
    <property type="entry name" value="ADH_N"/>
    <property type="match status" value="1"/>
</dbReference>
<evidence type="ECO:0000313" key="6">
    <source>
        <dbReference type="Proteomes" id="UP001276659"/>
    </source>
</evidence>
<feature type="domain" description="Alcohol dehydrogenase-like N-terminal" evidence="4">
    <location>
        <begin position="59"/>
        <end position="140"/>
    </location>
</feature>
<keyword evidence="6" id="KW-1185">Reference proteome</keyword>
<dbReference type="Gene3D" id="3.90.180.10">
    <property type="entry name" value="Medium-chain alcohol dehydrogenases, catalytic domain"/>
    <property type="match status" value="1"/>
</dbReference>
<evidence type="ECO:0000256" key="3">
    <source>
        <dbReference type="SAM" id="MobiDB-lite"/>
    </source>
</evidence>
<evidence type="ECO:0000256" key="2">
    <source>
        <dbReference type="ARBA" id="ARBA00023002"/>
    </source>
</evidence>
<evidence type="ECO:0000313" key="5">
    <source>
        <dbReference type="EMBL" id="KAK3171631.1"/>
    </source>
</evidence>
<dbReference type="InterPro" id="IPR013154">
    <property type="entry name" value="ADH-like_N"/>
</dbReference>
<accession>A0AAD9Z567</accession>
<keyword evidence="2" id="KW-0560">Oxidoreductase</keyword>
<dbReference type="Proteomes" id="UP001276659">
    <property type="component" value="Unassembled WGS sequence"/>
</dbReference>
<gene>
    <name evidence="5" type="ORF">OEA41_003715</name>
</gene>
<organism evidence="5 6">
    <name type="scientific">Lepraria neglecta</name>
    <dbReference type="NCBI Taxonomy" id="209136"/>
    <lineage>
        <taxon>Eukaryota</taxon>
        <taxon>Fungi</taxon>
        <taxon>Dikarya</taxon>
        <taxon>Ascomycota</taxon>
        <taxon>Pezizomycotina</taxon>
        <taxon>Lecanoromycetes</taxon>
        <taxon>OSLEUM clade</taxon>
        <taxon>Lecanoromycetidae</taxon>
        <taxon>Lecanorales</taxon>
        <taxon>Lecanorineae</taxon>
        <taxon>Stereocaulaceae</taxon>
        <taxon>Lepraria</taxon>
    </lineage>
</organism>
<proteinExistence type="inferred from homology"/>
<name>A0AAD9Z567_9LECA</name>
<dbReference type="PANTHER" id="PTHR45348">
    <property type="entry name" value="HYPOTHETICAL OXIDOREDUCTASE (EUROFUNG)"/>
    <property type="match status" value="1"/>
</dbReference>
<sequence length="194" mass="20957">MGSVFSPNAPKHSQLHTTQQQASQTLAMASADDANAAAVIASKGARVTVTTRPVPTPSERQMLVRNRAIACNPVDWKIQEWSLFVNKYPTVLGSDVACEVVSVDPSVTHFAPEDRVTGYSGVYYNQDIDHGAWQTYTILPFLGSSKLPPSMSFEQGAVFPTSMAAAAVALFHVLAVPLEQHPADSPQHHDWLAS</sequence>
<dbReference type="SUPFAM" id="SSF50129">
    <property type="entry name" value="GroES-like"/>
    <property type="match status" value="1"/>
</dbReference>
<dbReference type="InterPro" id="IPR011032">
    <property type="entry name" value="GroES-like_sf"/>
</dbReference>
<evidence type="ECO:0000256" key="1">
    <source>
        <dbReference type="ARBA" id="ARBA00008072"/>
    </source>
</evidence>
<reference evidence="5" key="1">
    <citation type="submission" date="2022-11" db="EMBL/GenBank/DDBJ databases">
        <title>Chromosomal genome sequence assembly and mating type (MAT) locus characterization of the leprose asexual lichenized fungus Lepraria neglecta (Nyl.) Erichsen.</title>
        <authorList>
            <person name="Allen J.L."/>
            <person name="Pfeffer B."/>
        </authorList>
    </citation>
    <scope>NUCLEOTIDE SEQUENCE</scope>
    <source>
        <strain evidence="5">Allen 5258</strain>
    </source>
</reference>
<dbReference type="PANTHER" id="PTHR45348:SF2">
    <property type="entry name" value="ZINC-TYPE ALCOHOL DEHYDROGENASE-LIKE PROTEIN C2E1P3.01"/>
    <property type="match status" value="1"/>
</dbReference>
<comment type="similarity">
    <text evidence="1">Belongs to the zinc-containing alcohol dehydrogenase family.</text>
</comment>
<feature type="compositionally biased region" description="Polar residues" evidence="3">
    <location>
        <begin position="15"/>
        <end position="24"/>
    </location>
</feature>
<evidence type="ECO:0000259" key="4">
    <source>
        <dbReference type="Pfam" id="PF08240"/>
    </source>
</evidence>
<dbReference type="GO" id="GO:0016651">
    <property type="term" value="F:oxidoreductase activity, acting on NAD(P)H"/>
    <property type="evidence" value="ECO:0007669"/>
    <property type="project" value="InterPro"/>
</dbReference>
<feature type="region of interest" description="Disordered" evidence="3">
    <location>
        <begin position="1"/>
        <end position="24"/>
    </location>
</feature>
<protein>
    <submittedName>
        <fullName evidence="5">Secondary metabolism biosynthetic enzyme</fullName>
    </submittedName>
</protein>
<dbReference type="InterPro" id="IPR047122">
    <property type="entry name" value="Trans-enoyl_RdTase-like"/>
</dbReference>
<dbReference type="Gene3D" id="3.40.50.720">
    <property type="entry name" value="NAD(P)-binding Rossmann-like Domain"/>
    <property type="match status" value="1"/>
</dbReference>
<dbReference type="EMBL" id="JASNWA010000008">
    <property type="protein sequence ID" value="KAK3171631.1"/>
    <property type="molecule type" value="Genomic_DNA"/>
</dbReference>
<comment type="caution">
    <text evidence="5">The sequence shown here is derived from an EMBL/GenBank/DDBJ whole genome shotgun (WGS) entry which is preliminary data.</text>
</comment>
<dbReference type="AlphaFoldDB" id="A0AAD9Z567"/>